<dbReference type="RefSeq" id="WP_095377192.1">
    <property type="nucleotide sequence ID" value="NZ_JAEDVB010000067.1"/>
</dbReference>
<name>A0A270NRU4_STEMA</name>
<evidence type="ECO:0000313" key="3">
    <source>
        <dbReference type="Proteomes" id="UP000216433"/>
    </source>
</evidence>
<dbReference type="EMBL" id="NJGC01000002">
    <property type="protein sequence ID" value="PAM74315.1"/>
    <property type="molecule type" value="Genomic_DNA"/>
</dbReference>
<accession>A0A270NRU4</accession>
<dbReference type="Pfam" id="PF15565">
    <property type="entry name" value="Imm30"/>
    <property type="match status" value="1"/>
</dbReference>
<dbReference type="AlphaFoldDB" id="A0A270NRU4"/>
<feature type="domain" description="Immunity protein 30" evidence="1">
    <location>
        <begin position="1"/>
        <end position="94"/>
    </location>
</feature>
<organism evidence="2 3">
    <name type="scientific">Stenotrophomonas maltophilia</name>
    <name type="common">Pseudomonas maltophilia</name>
    <name type="synonym">Xanthomonas maltophilia</name>
    <dbReference type="NCBI Taxonomy" id="40324"/>
    <lineage>
        <taxon>Bacteria</taxon>
        <taxon>Pseudomonadati</taxon>
        <taxon>Pseudomonadota</taxon>
        <taxon>Gammaproteobacteria</taxon>
        <taxon>Lysobacterales</taxon>
        <taxon>Lysobacteraceae</taxon>
        <taxon>Stenotrophomonas</taxon>
        <taxon>Stenotrophomonas maltophilia group</taxon>
    </lineage>
</organism>
<protein>
    <recommendedName>
        <fullName evidence="1">Immunity protein 30 domain-containing protein</fullName>
    </recommendedName>
</protein>
<evidence type="ECO:0000313" key="2">
    <source>
        <dbReference type="EMBL" id="PAM74315.1"/>
    </source>
</evidence>
<dbReference type="InterPro" id="IPR029084">
    <property type="entry name" value="Imm30"/>
</dbReference>
<gene>
    <name evidence="2" type="ORF">CEK00_03120</name>
</gene>
<comment type="caution">
    <text evidence="2">The sequence shown here is derived from an EMBL/GenBank/DDBJ whole genome shotgun (WGS) entry which is preliminary data.</text>
</comment>
<dbReference type="Proteomes" id="UP000216433">
    <property type="component" value="Unassembled WGS sequence"/>
</dbReference>
<proteinExistence type="predicted"/>
<evidence type="ECO:0000259" key="1">
    <source>
        <dbReference type="Pfam" id="PF15565"/>
    </source>
</evidence>
<reference evidence="2 3" key="1">
    <citation type="submission" date="2017-06" db="EMBL/GenBank/DDBJ databases">
        <title>Genome sequencing and assembly of Stenotrophomonas maltophilia DF07.</title>
        <authorList>
            <person name="Iyer R."/>
        </authorList>
    </citation>
    <scope>NUCLEOTIDE SEQUENCE [LARGE SCALE GENOMIC DNA]</scope>
    <source>
        <strain evidence="2 3">DF07</strain>
    </source>
</reference>
<sequence>MLTSEEVAVFDRTVQALSGLGFSSRELEVLFSMFADDTPHHEVMWGLLHLVEASDGDSMVSALVQSAPHMRRVAPEWLETFICRLLNSDLHRNVLIAYLKSMASTKGAAEVVSLIKALKDDASDSIRARASVVASALM</sequence>